<reference evidence="1 2" key="1">
    <citation type="submission" date="2020-08" db="EMBL/GenBank/DDBJ databases">
        <title>Genomic Encyclopedia of Type Strains, Phase III (KMG-III): the genomes of soil and plant-associated and newly described type strains.</title>
        <authorList>
            <person name="Whitman W."/>
        </authorList>
    </citation>
    <scope>NUCLEOTIDE SEQUENCE [LARGE SCALE GENOMIC DNA]</scope>
    <source>
        <strain evidence="1 2">CECT 4462</strain>
    </source>
</reference>
<dbReference type="AlphaFoldDB" id="A0A839T0V8"/>
<dbReference type="EMBL" id="JACHXI010000006">
    <property type="protein sequence ID" value="MBB3103207.1"/>
    <property type="molecule type" value="Genomic_DNA"/>
</dbReference>
<evidence type="ECO:0000313" key="2">
    <source>
        <dbReference type="Proteomes" id="UP000549250"/>
    </source>
</evidence>
<dbReference type="Proteomes" id="UP000549250">
    <property type="component" value="Unassembled WGS sequence"/>
</dbReference>
<accession>A0A839T0V8</accession>
<protein>
    <submittedName>
        <fullName evidence="1">UDP-N-acetyl-D-mannosaminuronic acid transferase (WecB/TagA/CpsF family)</fullName>
    </submittedName>
</protein>
<proteinExistence type="predicted"/>
<dbReference type="GO" id="GO:0016740">
    <property type="term" value="F:transferase activity"/>
    <property type="evidence" value="ECO:0007669"/>
    <property type="project" value="UniProtKB-KW"/>
</dbReference>
<comment type="caution">
    <text evidence="1">The sequence shown here is derived from an EMBL/GenBank/DDBJ whole genome shotgun (WGS) entry which is preliminary data.</text>
</comment>
<keyword evidence="1" id="KW-0808">Transferase</keyword>
<organism evidence="1 2">
    <name type="scientific">Azomonas macrocytogenes</name>
    <name type="common">Azotobacter macrocytogenes</name>
    <dbReference type="NCBI Taxonomy" id="69962"/>
    <lineage>
        <taxon>Bacteria</taxon>
        <taxon>Pseudomonadati</taxon>
        <taxon>Pseudomonadota</taxon>
        <taxon>Gammaproteobacteria</taxon>
        <taxon>Pseudomonadales</taxon>
        <taxon>Pseudomonadaceae</taxon>
        <taxon>Azomonas</taxon>
    </lineage>
</organism>
<evidence type="ECO:0000313" key="1">
    <source>
        <dbReference type="EMBL" id="MBB3103207.1"/>
    </source>
</evidence>
<dbReference type="RefSeq" id="WP_183166162.1">
    <property type="nucleotide sequence ID" value="NZ_JACHXI010000006.1"/>
</dbReference>
<keyword evidence="2" id="KW-1185">Reference proteome</keyword>
<name>A0A839T0V8_AZOMA</name>
<gene>
    <name evidence="1" type="ORF">FHR87_001602</name>
</gene>
<sequence length="117" mass="13361">MATNISRVFGVDFYTESKTELLADIQKGINQPYSYVVTPNNVDHLIQQHDKVLRKAYTKARLKLCDSRILQPVMHSLEVDSEAAIPSSDLTLDLLRRANNECLRLVIIDISKENYVQ</sequence>